<evidence type="ECO:0000313" key="2">
    <source>
        <dbReference type="EMBL" id="GGB68240.1"/>
    </source>
</evidence>
<protein>
    <submittedName>
        <fullName evidence="2">Uncharacterized protein</fullName>
    </submittedName>
</protein>
<accession>A0ABQ1JK05</accession>
<organism evidence="2 3">
    <name type="scientific">Flavobacterium suaedae</name>
    <dbReference type="NCBI Taxonomy" id="1767027"/>
    <lineage>
        <taxon>Bacteria</taxon>
        <taxon>Pseudomonadati</taxon>
        <taxon>Bacteroidota</taxon>
        <taxon>Flavobacteriia</taxon>
        <taxon>Flavobacteriales</taxon>
        <taxon>Flavobacteriaceae</taxon>
        <taxon>Flavobacterium</taxon>
    </lineage>
</organism>
<keyword evidence="1" id="KW-0472">Membrane</keyword>
<keyword evidence="1" id="KW-0812">Transmembrane</keyword>
<keyword evidence="3" id="KW-1185">Reference proteome</keyword>
<reference evidence="3" key="1">
    <citation type="journal article" date="2019" name="Int. J. Syst. Evol. Microbiol.">
        <title>The Global Catalogue of Microorganisms (GCM) 10K type strain sequencing project: providing services to taxonomists for standard genome sequencing and annotation.</title>
        <authorList>
            <consortium name="The Broad Institute Genomics Platform"/>
            <consortium name="The Broad Institute Genome Sequencing Center for Infectious Disease"/>
            <person name="Wu L."/>
            <person name="Ma J."/>
        </authorList>
    </citation>
    <scope>NUCLEOTIDE SEQUENCE [LARGE SCALE GENOMIC DNA]</scope>
    <source>
        <strain evidence="3">CGMCC 1.15461</strain>
    </source>
</reference>
<comment type="caution">
    <text evidence="2">The sequence shown here is derived from an EMBL/GenBank/DDBJ whole genome shotgun (WGS) entry which is preliminary data.</text>
</comment>
<keyword evidence="1" id="KW-1133">Transmembrane helix</keyword>
<dbReference type="RefSeq" id="WP_188619678.1">
    <property type="nucleotide sequence ID" value="NZ_BMJE01000001.1"/>
</dbReference>
<evidence type="ECO:0000256" key="1">
    <source>
        <dbReference type="SAM" id="Phobius"/>
    </source>
</evidence>
<gene>
    <name evidence="2" type="ORF">GCM10007424_05310</name>
</gene>
<dbReference type="EMBL" id="BMJE01000001">
    <property type="protein sequence ID" value="GGB68240.1"/>
    <property type="molecule type" value="Genomic_DNA"/>
</dbReference>
<feature type="transmembrane region" description="Helical" evidence="1">
    <location>
        <begin position="26"/>
        <end position="48"/>
    </location>
</feature>
<dbReference type="Proteomes" id="UP000615760">
    <property type="component" value="Unassembled WGS sequence"/>
</dbReference>
<feature type="transmembrane region" description="Helical" evidence="1">
    <location>
        <begin position="60"/>
        <end position="83"/>
    </location>
</feature>
<proteinExistence type="predicted"/>
<name>A0ABQ1JK05_9FLAO</name>
<evidence type="ECO:0000313" key="3">
    <source>
        <dbReference type="Proteomes" id="UP000615760"/>
    </source>
</evidence>
<sequence>MKGLNSEIAECFKAVKAHKKKLKKNIIMRFLYLSLLALVGLVAGYLFLNDFSFDNKSFSNYLISTLFIILLTSLAVIGMVLLLNKRKDKGKNIMTIRQYYQYKNRS</sequence>